<dbReference type="Proteomes" id="UP000889800">
    <property type="component" value="Chromosome"/>
</dbReference>
<dbReference type="InterPro" id="IPR036705">
    <property type="entry name" value="Ribosyl_crysJ1_sf"/>
</dbReference>
<dbReference type="AlphaFoldDB" id="Q31MX7"/>
<keyword evidence="3" id="KW-1185">Reference proteome</keyword>
<sequence>MSSITQLSRAQACFLGLAIGDALGAPVEFQKPGSFEPITGYRDGGPFNLKAGQWTDDSSMALCLAESLLACGKLDLKDNLDRYCRWWQHGENSVIGDCFDIGNGTHSALSHYLRTGEVEAGGLNALGNGALMRMAPIPIWSNQDIADAIDLAQQSTVTTHRHPQAIALSGYFAELLVRALQGESKTDLLSGHWYQHPDAEIVEVVRGSWQTSTNIRAQGHALYALEAALWAFGTTTSFADCLLAAVNLGEDSDTVGAIAGQIAGAHYGLEAIPDDWIAGLQDSDRFQTLAEKLFNRSI</sequence>
<dbReference type="Pfam" id="PF03747">
    <property type="entry name" value="ADP_ribosyl_GH"/>
    <property type="match status" value="1"/>
</dbReference>
<dbReference type="RefSeq" id="WP_011378084.1">
    <property type="nucleotide sequence ID" value="NC_007604.1"/>
</dbReference>
<feature type="binding site" evidence="1">
    <location>
        <position position="254"/>
    </location>
    <ligand>
        <name>Mg(2+)</name>
        <dbReference type="ChEBI" id="CHEBI:18420"/>
        <label>1</label>
    </ligand>
</feature>
<keyword evidence="1" id="KW-0479">Metal-binding</keyword>
<reference evidence="3" key="1">
    <citation type="submission" date="2005-08" db="EMBL/GenBank/DDBJ databases">
        <title>Complete sequence of chromosome 1 of Synechococcus elongatus PCC 7942.</title>
        <authorList>
            <consortium name="US DOE Joint Genome Institute"/>
            <person name="Copeland A."/>
            <person name="Lucas S."/>
            <person name="Lapidus A."/>
            <person name="Barry K."/>
            <person name="Detter J.C."/>
            <person name="Glavina T."/>
            <person name="Hammon N."/>
            <person name="Israni S."/>
            <person name="Pitluck S."/>
            <person name="Schmutz J."/>
            <person name="Larimer F."/>
            <person name="Land M."/>
            <person name="Kyrpides N."/>
            <person name="Lykidis A."/>
            <person name="Richardson P."/>
        </authorList>
    </citation>
    <scope>NUCLEOTIDE SEQUENCE [LARGE SCALE GENOMIC DNA]</scope>
    <source>
        <strain evidence="3">ATCC 33912 / PCC 7942 / FACHB-805</strain>
    </source>
</reference>
<accession>Q31MX7</accession>
<dbReference type="Gene3D" id="1.10.4080.10">
    <property type="entry name" value="ADP-ribosylation/Crystallin J1"/>
    <property type="match status" value="1"/>
</dbReference>
<comment type="cofactor">
    <cofactor evidence="1">
        <name>Mg(2+)</name>
        <dbReference type="ChEBI" id="CHEBI:18420"/>
    </cofactor>
    <text evidence="1">Binds 2 magnesium ions per subunit.</text>
</comment>
<dbReference type="PaxDb" id="1140-Synpcc7942_1562"/>
<feature type="binding site" evidence="1">
    <location>
        <position position="253"/>
    </location>
    <ligand>
        <name>Mg(2+)</name>
        <dbReference type="ChEBI" id="CHEBI:18420"/>
        <label>1</label>
    </ligand>
</feature>
<dbReference type="EMBL" id="CP000100">
    <property type="protein sequence ID" value="ABB57592.1"/>
    <property type="molecule type" value="Genomic_DNA"/>
</dbReference>
<dbReference type="GO" id="GO:0046872">
    <property type="term" value="F:metal ion binding"/>
    <property type="evidence" value="ECO:0007669"/>
    <property type="project" value="UniProtKB-KW"/>
</dbReference>
<name>Q31MX7_SYNE7</name>
<evidence type="ECO:0000313" key="3">
    <source>
        <dbReference type="Proteomes" id="UP000889800"/>
    </source>
</evidence>
<dbReference type="OrthoDB" id="9798107at2"/>
<evidence type="ECO:0000313" key="2">
    <source>
        <dbReference type="EMBL" id="ABB57592.1"/>
    </source>
</evidence>
<dbReference type="GeneID" id="72430404"/>
<dbReference type="BioCyc" id="SYNEL:SYNPCC7942_1562-MONOMER"/>
<dbReference type="PANTHER" id="PTHR16222:SF12">
    <property type="entry name" value="ADP-RIBOSYLGLYCOHYDROLASE-RELATED"/>
    <property type="match status" value="1"/>
</dbReference>
<feature type="binding site" evidence="1">
    <location>
        <position position="55"/>
    </location>
    <ligand>
        <name>Mg(2+)</name>
        <dbReference type="ChEBI" id="CHEBI:18420"/>
        <label>1</label>
    </ligand>
</feature>
<dbReference type="eggNOG" id="COG1397">
    <property type="taxonomic scope" value="Bacteria"/>
</dbReference>
<feature type="binding site" evidence="1">
    <location>
        <position position="251"/>
    </location>
    <ligand>
        <name>Mg(2+)</name>
        <dbReference type="ChEBI" id="CHEBI:18420"/>
        <label>1</label>
    </ligand>
</feature>
<dbReference type="PANTHER" id="PTHR16222">
    <property type="entry name" value="ADP-RIBOSYLGLYCOHYDROLASE"/>
    <property type="match status" value="1"/>
</dbReference>
<protein>
    <submittedName>
        <fullName evidence="2">ADP-ribosylglycohydrolase-like</fullName>
    </submittedName>
</protein>
<dbReference type="InterPro" id="IPR050792">
    <property type="entry name" value="ADP-ribosylglycohydrolase"/>
</dbReference>
<dbReference type="KEGG" id="syf:Synpcc7942_1562"/>
<dbReference type="HOGENOM" id="CLU_024566_8_2_3"/>
<proteinExistence type="predicted"/>
<feature type="binding site" evidence="1">
    <location>
        <position position="56"/>
    </location>
    <ligand>
        <name>Mg(2+)</name>
        <dbReference type="ChEBI" id="CHEBI:18420"/>
        <label>1</label>
    </ligand>
</feature>
<dbReference type="SUPFAM" id="SSF101478">
    <property type="entry name" value="ADP-ribosylglycohydrolase"/>
    <property type="match status" value="1"/>
</dbReference>
<dbReference type="STRING" id="1140.Synpcc7942_1562"/>
<dbReference type="InterPro" id="IPR005502">
    <property type="entry name" value="Ribosyl_crysJ1"/>
</dbReference>
<feature type="binding site" evidence="1">
    <location>
        <position position="57"/>
    </location>
    <ligand>
        <name>Mg(2+)</name>
        <dbReference type="ChEBI" id="CHEBI:18420"/>
        <label>1</label>
    </ligand>
</feature>
<keyword evidence="1" id="KW-0460">Magnesium</keyword>
<evidence type="ECO:0000256" key="1">
    <source>
        <dbReference type="PIRSR" id="PIRSR605502-1"/>
    </source>
</evidence>
<gene>
    <name evidence="2" type="ordered locus">Synpcc7942_1562</name>
</gene>
<organism evidence="2 3">
    <name type="scientific">Synechococcus elongatus (strain ATCC 33912 / PCC 7942 / FACHB-805)</name>
    <name type="common">Anacystis nidulans R2</name>
    <dbReference type="NCBI Taxonomy" id="1140"/>
    <lineage>
        <taxon>Bacteria</taxon>
        <taxon>Bacillati</taxon>
        <taxon>Cyanobacteriota</taxon>
        <taxon>Cyanophyceae</taxon>
        <taxon>Synechococcales</taxon>
        <taxon>Synechococcaceae</taxon>
        <taxon>Synechococcus</taxon>
    </lineage>
</organism>